<comment type="caution">
    <text evidence="1">The sequence shown here is derived from an EMBL/GenBank/DDBJ whole genome shotgun (WGS) entry which is preliminary data.</text>
</comment>
<dbReference type="EMBL" id="CM045768">
    <property type="protein sequence ID" value="KAI7984154.1"/>
    <property type="molecule type" value="Genomic_DNA"/>
</dbReference>
<gene>
    <name evidence="1" type="ORF">LOK49_LG15G02283</name>
</gene>
<sequence>MMQPYAEVPNSMPWTWNGEPQYTNFQTLLQGSTLVQSSQCSTSTHYNQSLLRVGIRKPFVQSGVFEFEHLVTVRDHLSLKQISSVGRSVISNRILVLSFHCDTRKKCNMRSYTASFGVSIWTETSISSSQEMYFNQNKEGGMFRLVQFQSSDEAKELYGALMRCRHPNLAHVLQFTVEGEGGFFLAFRKQGTSLKDILEKFVDVKKFYEDNRITPFYQKILTDLLLVVRHLMDTTVKCTLDLSDIYILNGGHVMMTNFKLRGCPSSISEWRELAVVVKAINESTNYEANMEMNIFINYLESENANVMSISPFGESVNVIENDPILRQIKQHVDNYESQFGKDPYVSSVFDTRETEVRNNLALISKCLSHFHELKITSLGLKNEDEVAKCFEKAFKDYIGQLYKWALIFEASSQVKLLPRKTILRVSAYIHLMVVGFGILVLSFHCDTRKKCNMRSYTASFGASIWTETSISSSQEMYFNQNKEGGMFRVVQFQSSDEAKQLYVALMRCRHPNLAHVLQFTVEGEGGFFLAFRKQGTSLKDILEKFVDVKKFYEDNRITPFYQKILACFTDLSKLPLFWTPEERRLFPRAFWNFIKGKSSLSSVMSISPFGESINVIENDPILRQLKQHVDNYESQFGKDPYVSSVFDTRETEVRNNLALISKCLSHFHELKITSLGLKNEDEVAKCFEKAFKGYIGQLYKWALIFEASSQVKLLPQKTILTKMGLFGGKAVGVGAEVLCEFNHVNPQDDEDVKEFLNVFIK</sequence>
<keyword evidence="2" id="KW-1185">Reference proteome</keyword>
<proteinExistence type="predicted"/>
<evidence type="ECO:0000313" key="1">
    <source>
        <dbReference type="EMBL" id="KAI7984154.1"/>
    </source>
</evidence>
<accession>A0ACC0F7B3</accession>
<evidence type="ECO:0000313" key="2">
    <source>
        <dbReference type="Proteomes" id="UP001060215"/>
    </source>
</evidence>
<organism evidence="1 2">
    <name type="scientific">Camellia lanceoleosa</name>
    <dbReference type="NCBI Taxonomy" id="1840588"/>
    <lineage>
        <taxon>Eukaryota</taxon>
        <taxon>Viridiplantae</taxon>
        <taxon>Streptophyta</taxon>
        <taxon>Embryophyta</taxon>
        <taxon>Tracheophyta</taxon>
        <taxon>Spermatophyta</taxon>
        <taxon>Magnoliopsida</taxon>
        <taxon>eudicotyledons</taxon>
        <taxon>Gunneridae</taxon>
        <taxon>Pentapetalae</taxon>
        <taxon>asterids</taxon>
        <taxon>Ericales</taxon>
        <taxon>Theaceae</taxon>
        <taxon>Camellia</taxon>
    </lineage>
</organism>
<dbReference type="Proteomes" id="UP001060215">
    <property type="component" value="Chromosome 11"/>
</dbReference>
<reference evidence="1 2" key="1">
    <citation type="journal article" date="2022" name="Plant J.">
        <title>Chromosome-level genome of Camellia lanceoleosa provides a valuable resource for understanding genome evolution and self-incompatibility.</title>
        <authorList>
            <person name="Gong W."/>
            <person name="Xiao S."/>
            <person name="Wang L."/>
            <person name="Liao Z."/>
            <person name="Chang Y."/>
            <person name="Mo W."/>
            <person name="Hu G."/>
            <person name="Li W."/>
            <person name="Zhao G."/>
            <person name="Zhu H."/>
            <person name="Hu X."/>
            <person name="Ji K."/>
            <person name="Xiang X."/>
            <person name="Song Q."/>
            <person name="Yuan D."/>
            <person name="Jin S."/>
            <person name="Zhang L."/>
        </authorList>
    </citation>
    <scope>NUCLEOTIDE SEQUENCE [LARGE SCALE GENOMIC DNA]</scope>
    <source>
        <strain evidence="1">SQ_2022a</strain>
    </source>
</reference>
<name>A0ACC0F7B3_9ERIC</name>
<protein>
    <submittedName>
        <fullName evidence="1">Uncharacterized protein</fullName>
    </submittedName>
</protein>